<reference evidence="1 2" key="1">
    <citation type="submission" date="2013-04" db="EMBL/GenBank/DDBJ databases">
        <authorList>
            <person name="Kuznetsov B."/>
            <person name="Ivanovsky R."/>
        </authorList>
    </citation>
    <scope>NUCLEOTIDE SEQUENCE [LARGE SCALE GENOMIC DNA]</scope>
    <source>
        <strain evidence="1 2">MGU-K5</strain>
    </source>
</reference>
<evidence type="ECO:0000313" key="1">
    <source>
        <dbReference type="EMBL" id="EPY03526.1"/>
    </source>
</evidence>
<accession>S9TMM4</accession>
<sequence length="77" mass="8180">MIAIDTPVIVATPDYSGPAVVRGKTTAANGRTALSYGVERPDGERMQVYPPEIVTSPSVVALRRPVAYQPEDLPPCA</sequence>
<gene>
    <name evidence="1" type="ORF">K678_00405</name>
</gene>
<dbReference type="EMBL" id="AQPH01000001">
    <property type="protein sequence ID" value="EPY03526.1"/>
    <property type="molecule type" value="Genomic_DNA"/>
</dbReference>
<dbReference type="STRING" id="1316936.K678_00405"/>
<evidence type="ECO:0000313" key="2">
    <source>
        <dbReference type="Proteomes" id="UP000015350"/>
    </source>
</evidence>
<dbReference type="RefSeq" id="WP_021130472.1">
    <property type="nucleotide sequence ID" value="NZ_AQPH01000001.1"/>
</dbReference>
<protein>
    <submittedName>
        <fullName evidence="1">Uncharacterized protein</fullName>
    </submittedName>
</protein>
<organism evidence="1 2">
    <name type="scientific">Magnetospirillum fulvum MGU-K5</name>
    <dbReference type="NCBI Taxonomy" id="1316936"/>
    <lineage>
        <taxon>Bacteria</taxon>
        <taxon>Pseudomonadati</taxon>
        <taxon>Pseudomonadota</taxon>
        <taxon>Alphaproteobacteria</taxon>
        <taxon>Rhodospirillales</taxon>
        <taxon>Rhodospirillaceae</taxon>
        <taxon>Magnetospirillum</taxon>
    </lineage>
</organism>
<dbReference type="AlphaFoldDB" id="S9TMM4"/>
<name>S9TMM4_MAGFU</name>
<dbReference type="OrthoDB" id="9891508at2"/>
<comment type="caution">
    <text evidence="1">The sequence shown here is derived from an EMBL/GenBank/DDBJ whole genome shotgun (WGS) entry which is preliminary data.</text>
</comment>
<proteinExistence type="predicted"/>
<dbReference type="Proteomes" id="UP000015350">
    <property type="component" value="Unassembled WGS sequence"/>
</dbReference>